<evidence type="ECO:0000259" key="1">
    <source>
        <dbReference type="Pfam" id="PF00188"/>
    </source>
</evidence>
<feature type="domain" description="CAP-associated" evidence="2">
    <location>
        <begin position="74"/>
        <end position="216"/>
    </location>
</feature>
<dbReference type="EMBL" id="FOGV01000002">
    <property type="protein sequence ID" value="SER51254.1"/>
    <property type="molecule type" value="Genomic_DNA"/>
</dbReference>
<proteinExistence type="predicted"/>
<dbReference type="Pfam" id="PF14504">
    <property type="entry name" value="CAP_assoc_N"/>
    <property type="match status" value="1"/>
</dbReference>
<dbReference type="AlphaFoldDB" id="A0A1H9PSP8"/>
<comment type="caution">
    <text evidence="3">The sequence shown here is derived from an EMBL/GenBank/DDBJ whole genome shotgun (WGS) entry which is preliminary data.</text>
</comment>
<feature type="domain" description="SCP" evidence="1">
    <location>
        <begin position="248"/>
        <end position="357"/>
    </location>
</feature>
<dbReference type="InterPro" id="IPR035940">
    <property type="entry name" value="CAP_sf"/>
</dbReference>
<dbReference type="CDD" id="cd05379">
    <property type="entry name" value="CAP_bacterial"/>
    <property type="match status" value="1"/>
</dbReference>
<dbReference type="InterPro" id="IPR029410">
    <property type="entry name" value="CAP_assoc"/>
</dbReference>
<keyword evidence="4" id="KW-1185">Reference proteome</keyword>
<dbReference type="OrthoDB" id="9783944at2"/>
<dbReference type="STRING" id="1464123.SAMN05444126_10220"/>
<evidence type="ECO:0000313" key="4">
    <source>
        <dbReference type="Proteomes" id="UP000199318"/>
    </source>
</evidence>
<dbReference type="SUPFAM" id="SSF55797">
    <property type="entry name" value="PR-1-like"/>
    <property type="match status" value="1"/>
</dbReference>
<dbReference type="Gene3D" id="3.40.33.10">
    <property type="entry name" value="CAP"/>
    <property type="match status" value="1"/>
</dbReference>
<protein>
    <submittedName>
        <fullName evidence="3">Uncharacterized conserved protein YkwD, contains CAP (CSP/antigen 5/PR1) domain</fullName>
    </submittedName>
</protein>
<dbReference type="RefSeq" id="WP_093071699.1">
    <property type="nucleotide sequence ID" value="NZ_FOGV01000002.1"/>
</dbReference>
<sequence>MKRFIIVLVMFSFAFIGAQYWLTDYFNLENPVEDLPERLPTELNRPLHISEEASQNGPLTEEDAVENRDTADYIGAELADLKEEKGKTERSGWTPYGYEWNVFQEDGNRSYFGVDKEENKVVSIIKTDPTKVDGEQVFAGDDYEQLNEKFAFNNEVDVTRGADNFTFELTAADLKSKPLVQLEDDVYAQFYFDTYEQTLEQIRFITGEPLLKKRPYALSYRGTLPEKDELSGENGERWAESQAIQIAELTNVIREKRELAPLEISERVAETAKRHSEEMEEEGYFAHDSPNEGSLADRLNRDGISYQSAAENIAARYVDGLETTIGWLNSEGHRVNLLNEDFTHIGVGVYRRYYTQNFLLK</sequence>
<dbReference type="Proteomes" id="UP000199318">
    <property type="component" value="Unassembled WGS sequence"/>
</dbReference>
<dbReference type="InterPro" id="IPR014044">
    <property type="entry name" value="CAP_dom"/>
</dbReference>
<name>A0A1H9PSP8_9BACI</name>
<accession>A0A1H9PSP8</accession>
<evidence type="ECO:0000259" key="2">
    <source>
        <dbReference type="Pfam" id="PF14504"/>
    </source>
</evidence>
<evidence type="ECO:0000313" key="3">
    <source>
        <dbReference type="EMBL" id="SER51254.1"/>
    </source>
</evidence>
<dbReference type="Pfam" id="PF00188">
    <property type="entry name" value="CAP"/>
    <property type="match status" value="1"/>
</dbReference>
<reference evidence="4" key="1">
    <citation type="submission" date="2016-10" db="EMBL/GenBank/DDBJ databases">
        <authorList>
            <person name="de Groot N.N."/>
        </authorList>
    </citation>
    <scope>NUCLEOTIDE SEQUENCE [LARGE SCALE GENOMIC DNA]</scope>
    <source>
        <strain evidence="4">10nlg</strain>
    </source>
</reference>
<organism evidence="3 4">
    <name type="scientific">Salisediminibacterium halotolerans</name>
    <dbReference type="NCBI Taxonomy" id="517425"/>
    <lineage>
        <taxon>Bacteria</taxon>
        <taxon>Bacillati</taxon>
        <taxon>Bacillota</taxon>
        <taxon>Bacilli</taxon>
        <taxon>Bacillales</taxon>
        <taxon>Bacillaceae</taxon>
        <taxon>Salisediminibacterium</taxon>
    </lineage>
</organism>
<gene>
    <name evidence="3" type="ORF">SAMN05444126_10220</name>
</gene>
<dbReference type="PANTHER" id="PTHR31157">
    <property type="entry name" value="SCP DOMAIN-CONTAINING PROTEIN"/>
    <property type="match status" value="1"/>
</dbReference>
<dbReference type="PANTHER" id="PTHR31157:SF26">
    <property type="entry name" value="SCP-LIKE EXTRACELLULAR PROTEIN"/>
    <property type="match status" value="1"/>
</dbReference>